<feature type="region of interest" description="Disordered" evidence="1">
    <location>
        <begin position="1"/>
        <end position="34"/>
    </location>
</feature>
<comment type="caution">
    <text evidence="2">The sequence shown here is derived from an EMBL/GenBank/DDBJ whole genome shotgun (WGS) entry which is preliminary data.</text>
</comment>
<dbReference type="Proteomes" id="UP001151516">
    <property type="component" value="Unassembled WGS sequence"/>
</dbReference>
<protein>
    <submittedName>
        <fullName evidence="2">Uncharacterized protein</fullName>
    </submittedName>
</protein>
<keyword evidence="3" id="KW-1185">Reference proteome</keyword>
<name>A0A9W8GGQ3_9FUNG</name>
<proteinExistence type="predicted"/>
<dbReference type="EMBL" id="JANBTX010000131">
    <property type="protein sequence ID" value="KAJ2685876.1"/>
    <property type="molecule type" value="Genomic_DNA"/>
</dbReference>
<dbReference type="OrthoDB" id="5535440at2759"/>
<evidence type="ECO:0000313" key="3">
    <source>
        <dbReference type="Proteomes" id="UP001151516"/>
    </source>
</evidence>
<evidence type="ECO:0000256" key="1">
    <source>
        <dbReference type="SAM" id="MobiDB-lite"/>
    </source>
</evidence>
<evidence type="ECO:0000313" key="2">
    <source>
        <dbReference type="EMBL" id="KAJ2685876.1"/>
    </source>
</evidence>
<reference evidence="2" key="1">
    <citation type="submission" date="2022-07" db="EMBL/GenBank/DDBJ databases">
        <title>Phylogenomic reconstructions and comparative analyses of Kickxellomycotina fungi.</title>
        <authorList>
            <person name="Reynolds N.K."/>
            <person name="Stajich J.E."/>
            <person name="Barry K."/>
            <person name="Grigoriev I.V."/>
            <person name="Crous P."/>
            <person name="Smith M.E."/>
        </authorList>
    </citation>
    <scope>NUCLEOTIDE SEQUENCE</scope>
    <source>
        <strain evidence="2">CBS 109367</strain>
    </source>
</reference>
<gene>
    <name evidence="2" type="ORF">IWW39_003998</name>
</gene>
<feature type="region of interest" description="Disordered" evidence="1">
    <location>
        <begin position="60"/>
        <end position="84"/>
    </location>
</feature>
<organism evidence="2 3">
    <name type="scientific">Coemansia spiralis</name>
    <dbReference type="NCBI Taxonomy" id="417178"/>
    <lineage>
        <taxon>Eukaryota</taxon>
        <taxon>Fungi</taxon>
        <taxon>Fungi incertae sedis</taxon>
        <taxon>Zoopagomycota</taxon>
        <taxon>Kickxellomycotina</taxon>
        <taxon>Kickxellomycetes</taxon>
        <taxon>Kickxellales</taxon>
        <taxon>Kickxellaceae</taxon>
        <taxon>Coemansia</taxon>
    </lineage>
</organism>
<dbReference type="AlphaFoldDB" id="A0A9W8GGQ3"/>
<sequence>MESNKPIANPLRRSSSPPPSPPNRRRLQQPPNLGRLAVQCLDPDLKREALSELFDHCMTPISAQPPTPMRCMSSPPSSGEGTVRMRPLSAAPLLFLDMAKPEAVEPVNTGLLSPASPPISAEQAFYGQYYGDEEEEDEEEEGVQQEMQAPALGTFADLRRKLYGGDVHGTATTAEA</sequence>
<accession>A0A9W8GGQ3</accession>